<evidence type="ECO:0000256" key="2">
    <source>
        <dbReference type="SAM" id="SignalP"/>
    </source>
</evidence>
<dbReference type="EMBL" id="CP059733">
    <property type="protein sequence ID" value="WDE05844.1"/>
    <property type="molecule type" value="Genomic_DNA"/>
</dbReference>
<feature type="signal peptide" evidence="2">
    <location>
        <begin position="1"/>
        <end position="21"/>
    </location>
</feature>
<keyword evidence="2" id="KW-0732">Signal</keyword>
<evidence type="ECO:0000313" key="3">
    <source>
        <dbReference type="EMBL" id="WDE05844.1"/>
    </source>
</evidence>
<reference evidence="3 4" key="1">
    <citation type="journal article" date="2015" name="Genome Announc.">
        <title>Draft Genome Sequences of Marine Isolates of Thalassomonas viridans and Thalassomonas actiniarum.</title>
        <authorList>
            <person name="Olonade I."/>
            <person name="van Zyl L.J."/>
            <person name="Trindade M."/>
        </authorList>
    </citation>
    <scope>NUCLEOTIDE SEQUENCE [LARGE SCALE GENOMIC DNA]</scope>
    <source>
        <strain evidence="3 4">XOM25</strain>
    </source>
</reference>
<reference evidence="3 4" key="2">
    <citation type="journal article" date="2022" name="Mar. Drugs">
        <title>Bioassay-Guided Fractionation Leads to the Detection of Cholic Acid Generated by the Rare Thalassomonas sp.</title>
        <authorList>
            <person name="Pheiffer F."/>
            <person name="Schneider Y.K."/>
            <person name="Hansen E.H."/>
            <person name="Andersen J.H."/>
            <person name="Isaksson J."/>
            <person name="Busche T."/>
            <person name="R C."/>
            <person name="Kalinowski J."/>
            <person name="Zyl L.V."/>
            <person name="Trindade M."/>
        </authorList>
    </citation>
    <scope>NUCLEOTIDE SEQUENCE [LARGE SCALE GENOMIC DNA]</scope>
    <source>
        <strain evidence="3 4">XOM25</strain>
    </source>
</reference>
<keyword evidence="4" id="KW-1185">Reference proteome</keyword>
<sequence length="186" mass="20127">MKSSTLFLIVFPLLLSFAISAQNRTDPDSAYDCTKVQLEPLDESKLTREEKLAQLDESLFDAIDSYSTCIEQVQTDQAASGGGGGGAAGSGDGNGLDGAMSDSEASTQSGEVAENSEHAESEELTETTARNTARNSRHTTKTKDQLIAPKDNDLIVCGILWENIQAEKDQTAKEKLHQEYKRYNCG</sequence>
<proteinExistence type="predicted"/>
<evidence type="ECO:0000256" key="1">
    <source>
        <dbReference type="SAM" id="MobiDB-lite"/>
    </source>
</evidence>
<feature type="region of interest" description="Disordered" evidence="1">
    <location>
        <begin position="77"/>
        <end position="145"/>
    </location>
</feature>
<evidence type="ECO:0000313" key="4">
    <source>
        <dbReference type="Proteomes" id="UP000032352"/>
    </source>
</evidence>
<dbReference type="Proteomes" id="UP000032352">
    <property type="component" value="Chromosome"/>
</dbReference>
<name>A0AAE9Z4F6_9GAMM</name>
<feature type="chain" id="PRO_5042246814" evidence="2">
    <location>
        <begin position="22"/>
        <end position="186"/>
    </location>
</feature>
<gene>
    <name evidence="3" type="ORF">SG34_002605</name>
</gene>
<organism evidence="3 4">
    <name type="scientific">Thalassomonas viridans</name>
    <dbReference type="NCBI Taxonomy" id="137584"/>
    <lineage>
        <taxon>Bacteria</taxon>
        <taxon>Pseudomonadati</taxon>
        <taxon>Pseudomonadota</taxon>
        <taxon>Gammaproteobacteria</taxon>
        <taxon>Alteromonadales</taxon>
        <taxon>Colwelliaceae</taxon>
        <taxon>Thalassomonas</taxon>
    </lineage>
</organism>
<dbReference type="KEGG" id="tvd:SG34_002605"/>
<protein>
    <submittedName>
        <fullName evidence="3">Uncharacterized protein</fullName>
    </submittedName>
</protein>
<dbReference type="RefSeq" id="WP_044836747.1">
    <property type="nucleotide sequence ID" value="NZ_CP059733.1"/>
</dbReference>
<dbReference type="AlphaFoldDB" id="A0AAE9Z4F6"/>
<accession>A0AAE9Z4F6</accession>
<feature type="compositionally biased region" description="Gly residues" evidence="1">
    <location>
        <begin position="80"/>
        <end position="96"/>
    </location>
</feature>